<dbReference type="PANTHER" id="PTHR35564">
    <property type="match status" value="1"/>
</dbReference>
<dbReference type="InterPro" id="IPR010732">
    <property type="entry name" value="T6SS_TssG-like"/>
</dbReference>
<protein>
    <submittedName>
        <fullName evidence="1">Type VI secretion system baseplate subunit TssG</fullName>
    </submittedName>
</protein>
<dbReference type="EMBL" id="CP081201">
    <property type="protein sequence ID" value="UXZ96539.1"/>
    <property type="molecule type" value="Genomic_DNA"/>
</dbReference>
<dbReference type="Proteomes" id="UP001063228">
    <property type="component" value="Chromosome"/>
</dbReference>
<sequence>MESQARTPPNSVSTITSMQSEPWEYDFFQALRRIECESPDLPRFGHSLRLADDPLRLGQQPDCAFAPSTLASMSPAEDGKAPRLEQFFFGLGGPNGPLPLHITEYVRERQRNNGDSASKRFLDVFHHRLLSLFYRAWAEASPTVSHDRPDDDYWAARLAALSGRGMPSLLEQGLIPDTAKLHYSGHLSAQTRYPDGLRAILSHYFGLPVEIEEYVGQWLELPERSRVGVSGHQLGVDFCLGSHVWDRQHKFRIRLGPLKLDDYMGMLPDGEPFKELVVWVAEYLGHELDWDLNLVLQQPEVPKFQLNGRQRLGFNTWLGQPQTDAKDLILARHYAEQATSAQLSRSNEHG</sequence>
<accession>A0ABY6FFB7</accession>
<reference evidence="1" key="1">
    <citation type="submission" date="2021-08" db="EMBL/GenBank/DDBJ databases">
        <title>Complete genome sequence of Pseudomonas phytophila.</title>
        <authorList>
            <person name="Weir B.S."/>
            <person name="Templeton M.D."/>
            <person name="Arshed S."/>
            <person name="Andersen M.T."/>
            <person name="Jayaraman J."/>
        </authorList>
    </citation>
    <scope>NUCLEOTIDE SEQUENCE</scope>
    <source>
        <strain evidence="1">ICMP 23753</strain>
    </source>
</reference>
<evidence type="ECO:0000313" key="2">
    <source>
        <dbReference type="Proteomes" id="UP001063228"/>
    </source>
</evidence>
<name>A0ABY6FFB7_9PSED</name>
<gene>
    <name evidence="1" type="primary">tssG</name>
    <name evidence="1" type="ORF">K3169_01050</name>
</gene>
<dbReference type="RefSeq" id="WP_263269559.1">
    <property type="nucleotide sequence ID" value="NZ_CP081201.1"/>
</dbReference>
<evidence type="ECO:0000313" key="1">
    <source>
        <dbReference type="EMBL" id="UXZ96539.1"/>
    </source>
</evidence>
<dbReference type="PANTHER" id="PTHR35564:SF4">
    <property type="entry name" value="CYTOPLASMIC PROTEIN"/>
    <property type="match status" value="1"/>
</dbReference>
<proteinExistence type="predicted"/>
<keyword evidence="2" id="KW-1185">Reference proteome</keyword>
<dbReference type="NCBIfam" id="TIGR03347">
    <property type="entry name" value="VI_chp_1"/>
    <property type="match status" value="1"/>
</dbReference>
<organism evidence="1 2">
    <name type="scientific">Pseudomonas phytophila</name>
    <dbReference type="NCBI Taxonomy" id="2867264"/>
    <lineage>
        <taxon>Bacteria</taxon>
        <taxon>Pseudomonadati</taxon>
        <taxon>Pseudomonadota</taxon>
        <taxon>Gammaproteobacteria</taxon>
        <taxon>Pseudomonadales</taxon>
        <taxon>Pseudomonadaceae</taxon>
        <taxon>Pseudomonas</taxon>
    </lineage>
</organism>
<dbReference type="Pfam" id="PF06996">
    <property type="entry name" value="T6SS_TssG"/>
    <property type="match status" value="1"/>
</dbReference>